<name>A0A316IB93_9PSEU</name>
<reference evidence="9 11" key="1">
    <citation type="submission" date="2018-05" db="EMBL/GenBank/DDBJ databases">
        <title>Genomic Encyclopedia of Type Strains, Phase IV (KMG-IV): sequencing the most valuable type-strain genomes for metagenomic binning, comparative biology and taxonomic classification.</title>
        <authorList>
            <person name="Goeker M."/>
        </authorList>
    </citation>
    <scope>NUCLEOTIDE SEQUENCE [LARGE SCALE GENOMIC DNA]</scope>
    <source>
        <strain evidence="10 12">DSM 45479</strain>
        <strain evidence="9 11">DSM 45480</strain>
    </source>
</reference>
<comment type="subcellular location">
    <subcellularLocation>
        <location evidence="1 7">Cell membrane</location>
        <topology evidence="1 7">Multi-pass membrane protein</topology>
    </subcellularLocation>
</comment>
<feature type="transmembrane region" description="Helical" evidence="7">
    <location>
        <begin position="26"/>
        <end position="48"/>
    </location>
</feature>
<evidence type="ECO:0000259" key="8">
    <source>
        <dbReference type="Pfam" id="PF09335"/>
    </source>
</evidence>
<comment type="caution">
    <text evidence="9">The sequence shown here is derived from an EMBL/GenBank/DDBJ whole genome shotgun (WGS) entry which is preliminary data.</text>
</comment>
<sequence length="234" mass="25563">MPAAQHDVGWVTVAHAFASLETAGPVAVWLIVLSFIFFECAFIFGLFLPGDSLLFAAGVVLAQHGNELSAWGLSGAALVVAVVGNQLGYYIGRHTGTRVLARKGGKVLNRKNLEKAGDFLDRRGFWAVVLARWLPWVRTLAPMIAGAARMDARKFMLATTIGAIAWVPTLVLAGYYGAGILQKVPWLETAALIISVAFFVIGTGWGIWRYRQEMHKPIDETSEDLEHLSHPHAR</sequence>
<evidence type="ECO:0000256" key="6">
    <source>
        <dbReference type="ARBA" id="ARBA00023136"/>
    </source>
</evidence>
<dbReference type="EMBL" id="QGHB01000001">
    <property type="protein sequence ID" value="PWK90481.1"/>
    <property type="molecule type" value="Genomic_DNA"/>
</dbReference>
<dbReference type="AlphaFoldDB" id="A0A316IB93"/>
<dbReference type="GO" id="GO:0005886">
    <property type="term" value="C:plasma membrane"/>
    <property type="evidence" value="ECO:0007669"/>
    <property type="project" value="UniProtKB-SubCell"/>
</dbReference>
<keyword evidence="6 7" id="KW-0472">Membrane</keyword>
<gene>
    <name evidence="10" type="ORF">C8D87_102361</name>
    <name evidence="9" type="ORF">C8D88_101497</name>
</gene>
<protein>
    <submittedName>
        <fullName evidence="9">Membrane-associated protein</fullName>
    </submittedName>
</protein>
<dbReference type="InterPro" id="IPR032816">
    <property type="entry name" value="VTT_dom"/>
</dbReference>
<comment type="similarity">
    <text evidence="2 7">Belongs to the DedA family.</text>
</comment>
<accession>A0A316IB93</accession>
<dbReference type="Proteomes" id="UP000246005">
    <property type="component" value="Unassembled WGS sequence"/>
</dbReference>
<feature type="transmembrane region" description="Helical" evidence="7">
    <location>
        <begin position="68"/>
        <end position="92"/>
    </location>
</feature>
<evidence type="ECO:0000313" key="12">
    <source>
        <dbReference type="Proteomes" id="UP000248714"/>
    </source>
</evidence>
<evidence type="ECO:0000256" key="5">
    <source>
        <dbReference type="ARBA" id="ARBA00022989"/>
    </source>
</evidence>
<evidence type="ECO:0000256" key="7">
    <source>
        <dbReference type="RuleBase" id="RU367016"/>
    </source>
</evidence>
<keyword evidence="4 7" id="KW-0812">Transmembrane</keyword>
<evidence type="ECO:0000256" key="2">
    <source>
        <dbReference type="ARBA" id="ARBA00010792"/>
    </source>
</evidence>
<dbReference type="EMBL" id="QLTT01000002">
    <property type="protein sequence ID" value="RAS68296.1"/>
    <property type="molecule type" value="Genomic_DNA"/>
</dbReference>
<evidence type="ECO:0000256" key="3">
    <source>
        <dbReference type="ARBA" id="ARBA00022475"/>
    </source>
</evidence>
<feature type="domain" description="VTT" evidence="8">
    <location>
        <begin position="48"/>
        <end position="175"/>
    </location>
</feature>
<keyword evidence="5 7" id="KW-1133">Transmembrane helix</keyword>
<dbReference type="Proteomes" id="UP000248714">
    <property type="component" value="Unassembled WGS sequence"/>
</dbReference>
<evidence type="ECO:0000313" key="11">
    <source>
        <dbReference type="Proteomes" id="UP000246005"/>
    </source>
</evidence>
<keyword evidence="12" id="KW-1185">Reference proteome</keyword>
<keyword evidence="3 7" id="KW-1003">Cell membrane</keyword>
<feature type="transmembrane region" description="Helical" evidence="7">
    <location>
        <begin position="155"/>
        <end position="178"/>
    </location>
</feature>
<evidence type="ECO:0000313" key="10">
    <source>
        <dbReference type="EMBL" id="RAS68296.1"/>
    </source>
</evidence>
<evidence type="ECO:0000256" key="4">
    <source>
        <dbReference type="ARBA" id="ARBA00022692"/>
    </source>
</evidence>
<evidence type="ECO:0000313" key="9">
    <source>
        <dbReference type="EMBL" id="PWK90481.1"/>
    </source>
</evidence>
<dbReference type="PANTHER" id="PTHR30353:SF15">
    <property type="entry name" value="INNER MEMBRANE PROTEIN YABI"/>
    <property type="match status" value="1"/>
</dbReference>
<proteinExistence type="inferred from homology"/>
<dbReference type="PANTHER" id="PTHR30353">
    <property type="entry name" value="INNER MEMBRANE PROTEIN DEDA-RELATED"/>
    <property type="match status" value="1"/>
</dbReference>
<dbReference type="Pfam" id="PF09335">
    <property type="entry name" value="VTT_dom"/>
    <property type="match status" value="1"/>
</dbReference>
<feature type="transmembrane region" description="Helical" evidence="7">
    <location>
        <begin position="190"/>
        <end position="208"/>
    </location>
</feature>
<evidence type="ECO:0000256" key="1">
    <source>
        <dbReference type="ARBA" id="ARBA00004651"/>
    </source>
</evidence>
<dbReference type="InterPro" id="IPR032818">
    <property type="entry name" value="DedA-like"/>
</dbReference>
<organism evidence="9 11">
    <name type="scientific">Lentzea atacamensis</name>
    <dbReference type="NCBI Taxonomy" id="531938"/>
    <lineage>
        <taxon>Bacteria</taxon>
        <taxon>Bacillati</taxon>
        <taxon>Actinomycetota</taxon>
        <taxon>Actinomycetes</taxon>
        <taxon>Pseudonocardiales</taxon>
        <taxon>Pseudonocardiaceae</taxon>
        <taxon>Lentzea</taxon>
    </lineage>
</organism>